<reference evidence="4 5" key="1">
    <citation type="submission" date="2021-05" db="EMBL/GenBank/DDBJ databases">
        <title>Comparative genomic studies on the polysaccharide-degrading batcterial strains of the Flammeovirga genus.</title>
        <authorList>
            <person name="Zewei F."/>
            <person name="Zheng Z."/>
            <person name="Yu L."/>
            <person name="Ruyue G."/>
            <person name="Yanhong M."/>
            <person name="Yuanyuan C."/>
            <person name="Jingyan G."/>
            <person name="Wenjun H."/>
        </authorList>
    </citation>
    <scope>NUCLEOTIDE SEQUENCE [LARGE SCALE GENOMIC DNA]</scope>
    <source>
        <strain evidence="4 5">NBRC:100898</strain>
    </source>
</reference>
<name>A0AAX1N7I7_9BACT</name>
<dbReference type="AlphaFoldDB" id="A0AAX1N7I7"/>
<organism evidence="4 5">
    <name type="scientific">Flammeovirga yaeyamensis</name>
    <dbReference type="NCBI Taxonomy" id="367791"/>
    <lineage>
        <taxon>Bacteria</taxon>
        <taxon>Pseudomonadati</taxon>
        <taxon>Bacteroidota</taxon>
        <taxon>Cytophagia</taxon>
        <taxon>Cytophagales</taxon>
        <taxon>Flammeovirgaceae</taxon>
        <taxon>Flammeovirga</taxon>
    </lineage>
</organism>
<keyword evidence="1" id="KW-0812">Transmembrane</keyword>
<keyword evidence="1" id="KW-1133">Transmembrane helix</keyword>
<gene>
    <name evidence="4" type="ORF">KMW28_20535</name>
</gene>
<evidence type="ECO:0000313" key="5">
    <source>
        <dbReference type="Proteomes" id="UP000678679"/>
    </source>
</evidence>
<feature type="transmembrane region" description="Helical" evidence="1">
    <location>
        <begin position="81"/>
        <end position="100"/>
    </location>
</feature>
<evidence type="ECO:0000256" key="1">
    <source>
        <dbReference type="SAM" id="Phobius"/>
    </source>
</evidence>
<evidence type="ECO:0000313" key="4">
    <source>
        <dbReference type="EMBL" id="QWG01987.1"/>
    </source>
</evidence>
<dbReference type="Gene3D" id="3.55.50.30">
    <property type="match status" value="1"/>
</dbReference>
<dbReference type="PIRSF" id="PIRSF018266">
    <property type="entry name" value="FecR"/>
    <property type="match status" value="1"/>
</dbReference>
<keyword evidence="5" id="KW-1185">Reference proteome</keyword>
<dbReference type="Pfam" id="PF04773">
    <property type="entry name" value="FecR"/>
    <property type="match status" value="1"/>
</dbReference>
<dbReference type="InterPro" id="IPR006860">
    <property type="entry name" value="FecR"/>
</dbReference>
<sequence length="314" mass="36319">MNKNIDQILVKALEKDLSAEEKILFDEWMKEEKNQQEFLLLKQQWEKPSSIPSFSVDEGLQLLQQKVEVPTKTKTRSLYNFWKLSAAAMLLIIPFASYLFSQKDVQEIINTTNSNMIVTLEDGTNVHLYPKASLTYESPLSDQNKRSVQLIGSAFFKVKSDADHPFYVYSNQLETKVTGTTFEVIEDEAVSKVSLIEGKVKVKKKSDDNYINIKPNESFVMQGTNTQIMRFSSEQLLFEKDHNSLWFQEASIDEVAKRLYEAYRIKLVYEHSLNEVKLNAKIKNASLQKVMRIIELSLDVSVRQDGNLYYLKEN</sequence>
<accession>A0AAX1N7I7</accession>
<dbReference type="RefSeq" id="WP_169665681.1">
    <property type="nucleotide sequence ID" value="NZ_CP076132.1"/>
</dbReference>
<dbReference type="InterPro" id="IPR012373">
    <property type="entry name" value="Ferrdict_sens_TM"/>
</dbReference>
<feature type="domain" description="FecR protein" evidence="2">
    <location>
        <begin position="110"/>
        <end position="201"/>
    </location>
</feature>
<dbReference type="KEGG" id="fya:KMW28_20535"/>
<dbReference type="EMBL" id="CP076132">
    <property type="protein sequence ID" value="QWG01987.1"/>
    <property type="molecule type" value="Genomic_DNA"/>
</dbReference>
<feature type="domain" description="Protein FecR C-terminal" evidence="3">
    <location>
        <begin position="245"/>
        <end position="309"/>
    </location>
</feature>
<evidence type="ECO:0000259" key="3">
    <source>
        <dbReference type="Pfam" id="PF16344"/>
    </source>
</evidence>
<dbReference type="Proteomes" id="UP000678679">
    <property type="component" value="Chromosome 1"/>
</dbReference>
<dbReference type="Pfam" id="PF16344">
    <property type="entry name" value="FecR_C"/>
    <property type="match status" value="1"/>
</dbReference>
<dbReference type="PANTHER" id="PTHR30273:SF2">
    <property type="entry name" value="PROTEIN FECR"/>
    <property type="match status" value="1"/>
</dbReference>
<proteinExistence type="predicted"/>
<evidence type="ECO:0000259" key="2">
    <source>
        <dbReference type="Pfam" id="PF04773"/>
    </source>
</evidence>
<dbReference type="PANTHER" id="PTHR30273">
    <property type="entry name" value="PERIPLASMIC SIGNAL SENSOR AND SIGMA FACTOR ACTIVATOR FECR-RELATED"/>
    <property type="match status" value="1"/>
</dbReference>
<keyword evidence="1" id="KW-0472">Membrane</keyword>
<dbReference type="GO" id="GO:0016989">
    <property type="term" value="F:sigma factor antagonist activity"/>
    <property type="evidence" value="ECO:0007669"/>
    <property type="project" value="TreeGrafter"/>
</dbReference>
<dbReference type="InterPro" id="IPR032508">
    <property type="entry name" value="FecR_C"/>
</dbReference>
<protein>
    <submittedName>
        <fullName evidence="4">FecR domain-containing protein</fullName>
    </submittedName>
</protein>
<dbReference type="Gene3D" id="2.60.120.1440">
    <property type="match status" value="1"/>
</dbReference>